<keyword evidence="3" id="KW-0813">Transport</keyword>
<keyword evidence="4" id="KW-1003">Cell membrane</keyword>
<keyword evidence="9 12" id="KW-0472">Membrane</keyword>
<gene>
    <name evidence="13" type="ORF">F3087_12305</name>
</gene>
<keyword evidence="8" id="KW-0406">Ion transport</keyword>
<dbReference type="FunFam" id="1.20.58.340:FF:000004">
    <property type="entry name" value="Magnesium transport protein CorA"/>
    <property type="match status" value="1"/>
</dbReference>
<evidence type="ECO:0000256" key="1">
    <source>
        <dbReference type="ARBA" id="ARBA00004651"/>
    </source>
</evidence>
<dbReference type="Gene3D" id="3.30.460.20">
    <property type="entry name" value="CorA soluble domain-like"/>
    <property type="match status" value="1"/>
</dbReference>
<evidence type="ECO:0000256" key="9">
    <source>
        <dbReference type="ARBA" id="ARBA00023136"/>
    </source>
</evidence>
<keyword evidence="14" id="KW-1185">Reference proteome</keyword>
<comment type="catalytic activity">
    <reaction evidence="10">
        <text>Mg(2+)(in) = Mg(2+)(out)</text>
        <dbReference type="Rhea" id="RHEA:29827"/>
        <dbReference type="ChEBI" id="CHEBI:18420"/>
    </reaction>
</comment>
<dbReference type="GO" id="GO:0000287">
    <property type="term" value="F:magnesium ion binding"/>
    <property type="evidence" value="ECO:0007669"/>
    <property type="project" value="TreeGrafter"/>
</dbReference>
<dbReference type="OrthoDB" id="9803416at2"/>
<evidence type="ECO:0008006" key="15">
    <source>
        <dbReference type="Google" id="ProtNLM"/>
    </source>
</evidence>
<reference evidence="13 14" key="1">
    <citation type="submission" date="2019-09" db="EMBL/GenBank/DDBJ databases">
        <authorList>
            <person name="Wang X."/>
        </authorList>
    </citation>
    <scope>NUCLEOTIDE SEQUENCE [LARGE SCALE GENOMIC DNA]</scope>
    <source>
        <strain evidence="13 14">CICC 11023</strain>
    </source>
</reference>
<comment type="subcellular location">
    <subcellularLocation>
        <location evidence="1">Cell membrane</location>
        <topology evidence="1">Multi-pass membrane protein</topology>
    </subcellularLocation>
</comment>
<feature type="transmembrane region" description="Helical" evidence="12">
    <location>
        <begin position="275"/>
        <end position="294"/>
    </location>
</feature>
<keyword evidence="5 12" id="KW-0812">Transmembrane</keyword>
<comment type="similarity">
    <text evidence="2">Belongs to the CorA metal ion transporter (MIT) (TC 1.A.35) family.</text>
</comment>
<dbReference type="InterPro" id="IPR045863">
    <property type="entry name" value="CorA_TM1_TM2"/>
</dbReference>
<name>A0A5N0EH10_9NOCA</name>
<evidence type="ECO:0000256" key="7">
    <source>
        <dbReference type="ARBA" id="ARBA00022989"/>
    </source>
</evidence>
<comment type="function">
    <text evidence="11">Mediates influx of magnesium ions. Alternates between open and closed states. Activated by low cytoplasmic Mg(2+) levels. Inactive when cytoplasmic Mg(2+) levels are high.</text>
</comment>
<evidence type="ECO:0000313" key="14">
    <source>
        <dbReference type="Proteomes" id="UP000323876"/>
    </source>
</evidence>
<sequence length="332" mass="37069">MLILMPRHNADMITDDAVYLDGQLRPDLRATGSDSSHKTPGAFAWIGVRDLDDDDLAQLRQAVGLDPVLLSKAHRNLQRPGLEVQGETVVVAMPTGHFDPEGISLDVGDVLLAVGRDFIVTVGAEITPPTTHSDLAGGPLAAFRVVLDFIIDGYLDLLDHLDREIKQVESEVFSTDSANPVEQIYRLRRLLMEFEQTTAPLVDEPLERLVRRRLPTWIADDPYSTNIGEQALHEIDRHFRHIDNRVRARRELLDGVLNANLTQVGIRQNEDMRKISAWVATAAAPTLVAGIYGMNFEGMPELSWTYGYPAALTLMITLATLVHILFRRKGWL</sequence>
<dbReference type="InterPro" id="IPR045861">
    <property type="entry name" value="CorA_cytoplasmic_dom"/>
</dbReference>
<keyword evidence="7 12" id="KW-1133">Transmembrane helix</keyword>
<evidence type="ECO:0000256" key="4">
    <source>
        <dbReference type="ARBA" id="ARBA00022475"/>
    </source>
</evidence>
<dbReference type="SUPFAM" id="SSF143865">
    <property type="entry name" value="CorA soluble domain-like"/>
    <property type="match status" value="1"/>
</dbReference>
<comment type="caution">
    <text evidence="13">The sequence shown here is derived from an EMBL/GenBank/DDBJ whole genome shotgun (WGS) entry which is preliminary data.</text>
</comment>
<dbReference type="EMBL" id="VXLC01000004">
    <property type="protein sequence ID" value="KAA8887879.1"/>
    <property type="molecule type" value="Genomic_DNA"/>
</dbReference>
<evidence type="ECO:0000256" key="10">
    <source>
        <dbReference type="ARBA" id="ARBA00034269"/>
    </source>
</evidence>
<dbReference type="GO" id="GO:0015095">
    <property type="term" value="F:magnesium ion transmembrane transporter activity"/>
    <property type="evidence" value="ECO:0007669"/>
    <property type="project" value="TreeGrafter"/>
</dbReference>
<dbReference type="GO" id="GO:0050897">
    <property type="term" value="F:cobalt ion binding"/>
    <property type="evidence" value="ECO:0007669"/>
    <property type="project" value="TreeGrafter"/>
</dbReference>
<evidence type="ECO:0000256" key="5">
    <source>
        <dbReference type="ARBA" id="ARBA00022692"/>
    </source>
</evidence>
<evidence type="ECO:0000256" key="8">
    <source>
        <dbReference type="ARBA" id="ARBA00023065"/>
    </source>
</evidence>
<evidence type="ECO:0000256" key="12">
    <source>
        <dbReference type="SAM" id="Phobius"/>
    </source>
</evidence>
<dbReference type="PANTHER" id="PTHR46494">
    <property type="entry name" value="CORA FAMILY METAL ION TRANSPORTER (EUROFUNG)"/>
    <property type="match status" value="1"/>
</dbReference>
<feature type="transmembrane region" description="Helical" evidence="12">
    <location>
        <begin position="306"/>
        <end position="326"/>
    </location>
</feature>
<dbReference type="Gene3D" id="1.20.58.340">
    <property type="entry name" value="Magnesium transport protein CorA, transmembrane region"/>
    <property type="match status" value="2"/>
</dbReference>
<evidence type="ECO:0000313" key="13">
    <source>
        <dbReference type="EMBL" id="KAA8887879.1"/>
    </source>
</evidence>
<dbReference type="InterPro" id="IPR002523">
    <property type="entry name" value="MgTranspt_CorA/ZnTranspt_ZntB"/>
</dbReference>
<organism evidence="13 14">
    <name type="scientific">Nocardia colli</name>
    <dbReference type="NCBI Taxonomy" id="2545717"/>
    <lineage>
        <taxon>Bacteria</taxon>
        <taxon>Bacillati</taxon>
        <taxon>Actinomycetota</taxon>
        <taxon>Actinomycetes</taxon>
        <taxon>Mycobacteriales</taxon>
        <taxon>Nocardiaceae</taxon>
        <taxon>Nocardia</taxon>
    </lineage>
</organism>
<evidence type="ECO:0000256" key="2">
    <source>
        <dbReference type="ARBA" id="ARBA00009765"/>
    </source>
</evidence>
<evidence type="ECO:0000256" key="3">
    <source>
        <dbReference type="ARBA" id="ARBA00022448"/>
    </source>
</evidence>
<accession>A0A5N0EH10</accession>
<dbReference type="Proteomes" id="UP000323876">
    <property type="component" value="Unassembled WGS sequence"/>
</dbReference>
<proteinExistence type="inferred from homology"/>
<evidence type="ECO:0000256" key="6">
    <source>
        <dbReference type="ARBA" id="ARBA00022842"/>
    </source>
</evidence>
<dbReference type="SUPFAM" id="SSF144083">
    <property type="entry name" value="Magnesium transport protein CorA, transmembrane region"/>
    <property type="match status" value="1"/>
</dbReference>
<keyword evidence="6" id="KW-0460">Magnesium</keyword>
<evidence type="ECO:0000256" key="11">
    <source>
        <dbReference type="ARBA" id="ARBA00045497"/>
    </source>
</evidence>
<dbReference type="GO" id="GO:0015087">
    <property type="term" value="F:cobalt ion transmembrane transporter activity"/>
    <property type="evidence" value="ECO:0007669"/>
    <property type="project" value="TreeGrafter"/>
</dbReference>
<dbReference type="PANTHER" id="PTHR46494:SF1">
    <property type="entry name" value="CORA FAMILY METAL ION TRANSPORTER (EUROFUNG)"/>
    <property type="match status" value="1"/>
</dbReference>
<dbReference type="Pfam" id="PF01544">
    <property type="entry name" value="CorA"/>
    <property type="match status" value="1"/>
</dbReference>
<dbReference type="GO" id="GO:0005886">
    <property type="term" value="C:plasma membrane"/>
    <property type="evidence" value="ECO:0007669"/>
    <property type="project" value="UniProtKB-SubCell"/>
</dbReference>
<dbReference type="AlphaFoldDB" id="A0A5N0EH10"/>
<protein>
    <recommendedName>
        <fullName evidence="15">Magnesium and cobalt transport protein CorA</fullName>
    </recommendedName>
</protein>